<comment type="caution">
    <text evidence="2">The sequence shown here is derived from an EMBL/GenBank/DDBJ whole genome shotgun (WGS) entry which is preliminary data.</text>
</comment>
<sequence length="240" mass="26614">MTKCFFNDCESPVLPGSWKCLFHRRRSRCLIADCANQVYARSLCVRHGGRRQCQHENCTMNQRVGNFCSRHATAGLKKMCSEPGCNKQAHARGKCVRHGGGRLCKAANCAMHARHGAYCSRHIYLESGDDTSSTCSAPEPMPHVGNPMPVAPKPAVPDAALDSSILMQLMHFGDNDTNVEQLHYVDFDQALPMPDMLMPKQEFLGDVCVEEMLGDLADIIFKTPADFPATLPMMGMSHHY</sequence>
<organism evidence="2 3">
    <name type="scientific">Aphanomyces euteiches</name>
    <dbReference type="NCBI Taxonomy" id="100861"/>
    <lineage>
        <taxon>Eukaryota</taxon>
        <taxon>Sar</taxon>
        <taxon>Stramenopiles</taxon>
        <taxon>Oomycota</taxon>
        <taxon>Saprolegniomycetes</taxon>
        <taxon>Saprolegniales</taxon>
        <taxon>Verrucalvaceae</taxon>
        <taxon>Aphanomyces</taxon>
    </lineage>
</organism>
<dbReference type="InterPro" id="IPR056866">
    <property type="entry name" value="Znf_WRKY19"/>
</dbReference>
<feature type="domain" description="WRKY19-like zinc finger" evidence="1">
    <location>
        <begin position="78"/>
        <end position="100"/>
    </location>
</feature>
<dbReference type="PANTHER" id="PTHR31827">
    <property type="entry name" value="EMB|CAB89363.1"/>
    <property type="match status" value="1"/>
</dbReference>
<dbReference type="PANTHER" id="PTHR31827:SF1">
    <property type="entry name" value="EMB|CAB89363.1"/>
    <property type="match status" value="1"/>
</dbReference>
<evidence type="ECO:0000313" key="2">
    <source>
        <dbReference type="EMBL" id="KAF0738430.1"/>
    </source>
</evidence>
<dbReference type="AlphaFoldDB" id="A0A6G0XE03"/>
<dbReference type="EMBL" id="VJMJ01000074">
    <property type="protein sequence ID" value="KAF0738430.1"/>
    <property type="molecule type" value="Genomic_DNA"/>
</dbReference>
<keyword evidence="3" id="KW-1185">Reference proteome</keyword>
<proteinExistence type="predicted"/>
<protein>
    <recommendedName>
        <fullName evidence="1">WRKY19-like zinc finger domain-containing protein</fullName>
    </recommendedName>
</protein>
<evidence type="ECO:0000313" key="3">
    <source>
        <dbReference type="Proteomes" id="UP000481153"/>
    </source>
</evidence>
<reference evidence="2 3" key="1">
    <citation type="submission" date="2019-07" db="EMBL/GenBank/DDBJ databases">
        <title>Genomics analysis of Aphanomyces spp. identifies a new class of oomycete effector associated with host adaptation.</title>
        <authorList>
            <person name="Gaulin E."/>
        </authorList>
    </citation>
    <scope>NUCLEOTIDE SEQUENCE [LARGE SCALE GENOMIC DNA]</scope>
    <source>
        <strain evidence="2 3">ATCC 201684</strain>
    </source>
</reference>
<name>A0A6G0XE03_9STRA</name>
<dbReference type="Pfam" id="PF24906">
    <property type="entry name" value="Zf_WRKY19"/>
    <property type="match status" value="1"/>
</dbReference>
<dbReference type="Proteomes" id="UP000481153">
    <property type="component" value="Unassembled WGS sequence"/>
</dbReference>
<dbReference type="VEuPathDB" id="FungiDB:AeMF1_005396"/>
<evidence type="ECO:0000259" key="1">
    <source>
        <dbReference type="Pfam" id="PF24906"/>
    </source>
</evidence>
<gene>
    <name evidence="2" type="ORF">Ae201684_005661</name>
</gene>
<accession>A0A6G0XE03</accession>